<dbReference type="PANTHER" id="PTHR10937">
    <property type="entry name" value="GLUCOSAMINE--FRUCTOSE-6-PHOSPHATE AMINOTRANSFERASE, ISOMERIZING"/>
    <property type="match status" value="1"/>
</dbReference>
<comment type="caution">
    <text evidence="2">The sequence shown here is derived from an EMBL/GenBank/DDBJ whole genome shotgun (WGS) entry which is preliminary data.</text>
</comment>
<dbReference type="SUPFAM" id="SSF53697">
    <property type="entry name" value="SIS domain"/>
    <property type="match status" value="1"/>
</dbReference>
<dbReference type="GO" id="GO:0016853">
    <property type="term" value="F:isomerase activity"/>
    <property type="evidence" value="ECO:0007669"/>
    <property type="project" value="UniProtKB-KW"/>
</dbReference>
<dbReference type="AlphaFoldDB" id="A0A2T2XCT3"/>
<feature type="domain" description="SIS" evidence="1">
    <location>
        <begin position="30"/>
        <end position="171"/>
    </location>
</feature>
<evidence type="ECO:0000313" key="3">
    <source>
        <dbReference type="Proteomes" id="UP000242972"/>
    </source>
</evidence>
<dbReference type="PANTHER" id="PTHR10937:SF4">
    <property type="entry name" value="GLUCOSAMINE-6-PHOSPHATE DEAMINASE"/>
    <property type="match status" value="1"/>
</dbReference>
<dbReference type="InterPro" id="IPR046348">
    <property type="entry name" value="SIS_dom_sf"/>
</dbReference>
<dbReference type="CDD" id="cd05009">
    <property type="entry name" value="SIS_GlmS_GlmD_2"/>
    <property type="match status" value="1"/>
</dbReference>
<dbReference type="Gene3D" id="3.40.50.10490">
    <property type="entry name" value="Glucose-6-phosphate isomerase like protein, domain 1"/>
    <property type="match status" value="2"/>
</dbReference>
<dbReference type="EMBL" id="PXYW01000046">
    <property type="protein sequence ID" value="PSR32290.1"/>
    <property type="molecule type" value="Genomic_DNA"/>
</dbReference>
<dbReference type="Proteomes" id="UP000242972">
    <property type="component" value="Unassembled WGS sequence"/>
</dbReference>
<accession>A0A2T2XCT3</accession>
<dbReference type="GO" id="GO:1901135">
    <property type="term" value="P:carbohydrate derivative metabolic process"/>
    <property type="evidence" value="ECO:0007669"/>
    <property type="project" value="InterPro"/>
</dbReference>
<gene>
    <name evidence="2" type="ORF">C7B46_15105</name>
</gene>
<dbReference type="InterPro" id="IPR035490">
    <property type="entry name" value="GlmS/FrlB_SIS"/>
</dbReference>
<evidence type="ECO:0000313" key="2">
    <source>
        <dbReference type="EMBL" id="PSR32290.1"/>
    </source>
</evidence>
<feature type="domain" description="SIS" evidence="1">
    <location>
        <begin position="187"/>
        <end position="331"/>
    </location>
</feature>
<proteinExistence type="predicted"/>
<organism evidence="2 3">
    <name type="scientific">Sulfobacillus benefaciens</name>
    <dbReference type="NCBI Taxonomy" id="453960"/>
    <lineage>
        <taxon>Bacteria</taxon>
        <taxon>Bacillati</taxon>
        <taxon>Bacillota</taxon>
        <taxon>Clostridia</taxon>
        <taxon>Eubacteriales</taxon>
        <taxon>Clostridiales Family XVII. Incertae Sedis</taxon>
        <taxon>Sulfobacillus</taxon>
    </lineage>
</organism>
<dbReference type="GO" id="GO:0097367">
    <property type="term" value="F:carbohydrate derivative binding"/>
    <property type="evidence" value="ECO:0007669"/>
    <property type="project" value="InterPro"/>
</dbReference>
<name>A0A2T2XCT3_9FIRM</name>
<dbReference type="Pfam" id="PF01380">
    <property type="entry name" value="SIS"/>
    <property type="match status" value="2"/>
</dbReference>
<reference evidence="2 3" key="1">
    <citation type="journal article" date="2014" name="BMC Genomics">
        <title>Comparison of environmental and isolate Sulfobacillus genomes reveals diverse carbon, sulfur, nitrogen, and hydrogen metabolisms.</title>
        <authorList>
            <person name="Justice N.B."/>
            <person name="Norman A."/>
            <person name="Brown C.T."/>
            <person name="Singh A."/>
            <person name="Thomas B.C."/>
            <person name="Banfield J.F."/>
        </authorList>
    </citation>
    <scope>NUCLEOTIDE SEQUENCE [LARGE SCALE GENOMIC DNA]</scope>
    <source>
        <strain evidence="2">AMDSBA4</strain>
    </source>
</reference>
<dbReference type="PROSITE" id="PS51464">
    <property type="entry name" value="SIS"/>
    <property type="match status" value="2"/>
</dbReference>
<dbReference type="InterPro" id="IPR001347">
    <property type="entry name" value="SIS_dom"/>
</dbReference>
<protein>
    <submittedName>
        <fullName evidence="2">Sugar isomerase</fullName>
    </submittedName>
</protein>
<sequence length="343" mass="37416">MIAGGSFVAGQYVYTIIREQAQAWRCLSDDRPEFQGQAPYLFVGSGSSYYLAKVACAYAIALGLACQAVPAAEVLMDPDLWLPRFNSIIIISRSGTTTEALLVAQLAKRYPGCHMAALTSHQASPLARLVHHVYAAESSDDGTVVMIRSFTSMLVLIQGMLSQLAGAKSTECLTRYFPEVFEQASVMVESLFRAEPRRIYVLGGGVRQGIADEGVLKMQEMAGATAFAFNPMEFRHGPWGSLTKGDVVVLLAQRSRKIYEQELLADLQQRQARVVLIGPAMWFAGLPQPLTDRVILPDAVSDLEAGPLAVVPLQLLAWKWALINGQDPDAPRNLNAVVVLKHV</sequence>
<evidence type="ECO:0000259" key="1">
    <source>
        <dbReference type="PROSITE" id="PS51464"/>
    </source>
</evidence>
<keyword evidence="2" id="KW-0413">Isomerase</keyword>